<dbReference type="Pfam" id="PF08447">
    <property type="entry name" value="PAS_3"/>
    <property type="match status" value="1"/>
</dbReference>
<dbReference type="InterPro" id="IPR035965">
    <property type="entry name" value="PAS-like_dom_sf"/>
</dbReference>
<evidence type="ECO:0000259" key="8">
    <source>
        <dbReference type="PROSITE" id="PS50885"/>
    </source>
</evidence>
<keyword evidence="1" id="KW-0145">Chemotaxis</keyword>
<feature type="domain" description="PAS" evidence="7">
    <location>
        <begin position="25"/>
        <end position="60"/>
    </location>
</feature>
<dbReference type="SMART" id="SM00283">
    <property type="entry name" value="MA"/>
    <property type="match status" value="1"/>
</dbReference>
<comment type="caution">
    <text evidence="9">The sequence shown here is derived from an EMBL/GenBank/DDBJ whole genome shotgun (WGS) entry which is preliminary data.</text>
</comment>
<dbReference type="SMART" id="SM00091">
    <property type="entry name" value="PAS"/>
    <property type="match status" value="2"/>
</dbReference>
<evidence type="ECO:0000313" key="10">
    <source>
        <dbReference type="Proteomes" id="UP000672097"/>
    </source>
</evidence>
<feature type="domain" description="HAMP" evidence="8">
    <location>
        <begin position="401"/>
        <end position="447"/>
    </location>
</feature>
<gene>
    <name evidence="9" type="ORF">KAK11_04550</name>
</gene>
<evidence type="ECO:0000259" key="7">
    <source>
        <dbReference type="PROSITE" id="PS50112"/>
    </source>
</evidence>
<keyword evidence="10" id="KW-1185">Reference proteome</keyword>
<dbReference type="EMBL" id="JAGQDG010000002">
    <property type="protein sequence ID" value="MBQ0934592.1"/>
    <property type="molecule type" value="Genomic_DNA"/>
</dbReference>
<dbReference type="PANTHER" id="PTHR43531">
    <property type="entry name" value="PROTEIN ICFG"/>
    <property type="match status" value="1"/>
</dbReference>
<feature type="compositionally biased region" description="Low complexity" evidence="5">
    <location>
        <begin position="691"/>
        <end position="704"/>
    </location>
</feature>
<dbReference type="InterPro" id="IPR003660">
    <property type="entry name" value="HAMP_dom"/>
</dbReference>
<proteinExistence type="inferred from homology"/>
<evidence type="ECO:0000256" key="4">
    <source>
        <dbReference type="SAM" id="Coils"/>
    </source>
</evidence>
<feature type="domain" description="Methyl-accepting transducer" evidence="6">
    <location>
        <begin position="452"/>
        <end position="667"/>
    </location>
</feature>
<dbReference type="RefSeq" id="WP_210806711.1">
    <property type="nucleotide sequence ID" value="NZ_JAGQDG010000002.1"/>
</dbReference>
<evidence type="ECO:0000256" key="1">
    <source>
        <dbReference type="ARBA" id="ARBA00022500"/>
    </source>
</evidence>
<dbReference type="InterPro" id="IPR000014">
    <property type="entry name" value="PAS"/>
</dbReference>
<comment type="similarity">
    <text evidence="2">Belongs to the methyl-accepting chemotaxis (MCP) protein family.</text>
</comment>
<dbReference type="PANTHER" id="PTHR43531:SF11">
    <property type="entry name" value="METHYL-ACCEPTING CHEMOTAXIS PROTEIN 3"/>
    <property type="match status" value="1"/>
</dbReference>
<feature type="compositionally biased region" description="Low complexity" evidence="5">
    <location>
        <begin position="509"/>
        <end position="521"/>
    </location>
</feature>
<feature type="compositionally biased region" description="Basic and acidic residues" evidence="5">
    <location>
        <begin position="721"/>
        <end position="738"/>
    </location>
</feature>
<dbReference type="InterPro" id="IPR051310">
    <property type="entry name" value="MCP_chemotaxis"/>
</dbReference>
<feature type="region of interest" description="Disordered" evidence="5">
    <location>
        <begin position="688"/>
        <end position="738"/>
    </location>
</feature>
<dbReference type="InterPro" id="IPR013655">
    <property type="entry name" value="PAS_fold_3"/>
</dbReference>
<name>A0ABS5DTY3_9BURK</name>
<dbReference type="PROSITE" id="PS50112">
    <property type="entry name" value="PAS"/>
    <property type="match status" value="1"/>
</dbReference>
<dbReference type="PROSITE" id="PS50885">
    <property type="entry name" value="HAMP"/>
    <property type="match status" value="1"/>
</dbReference>
<protein>
    <submittedName>
        <fullName evidence="9">PAS domain S-box protein</fullName>
    </submittedName>
</protein>
<dbReference type="NCBIfam" id="TIGR00229">
    <property type="entry name" value="sensory_box"/>
    <property type="match status" value="1"/>
</dbReference>
<evidence type="ECO:0000259" key="6">
    <source>
        <dbReference type="PROSITE" id="PS50111"/>
    </source>
</evidence>
<accession>A0ABS5DTY3</accession>
<dbReference type="Proteomes" id="UP000672097">
    <property type="component" value="Unassembled WGS sequence"/>
</dbReference>
<feature type="compositionally biased region" description="Polar residues" evidence="5">
    <location>
        <begin position="485"/>
        <end position="506"/>
    </location>
</feature>
<feature type="compositionally biased region" description="Low complexity" evidence="5">
    <location>
        <begin position="469"/>
        <end position="484"/>
    </location>
</feature>
<feature type="coiled-coil region" evidence="4">
    <location>
        <begin position="645"/>
        <end position="676"/>
    </location>
</feature>
<dbReference type="Gene3D" id="3.30.450.20">
    <property type="entry name" value="PAS domain"/>
    <property type="match status" value="2"/>
</dbReference>
<dbReference type="PROSITE" id="PS50111">
    <property type="entry name" value="CHEMOTAXIS_TRANSDUC_2"/>
    <property type="match status" value="1"/>
</dbReference>
<dbReference type="Pfam" id="PF00015">
    <property type="entry name" value="MCPsignal"/>
    <property type="match status" value="1"/>
</dbReference>
<dbReference type="SUPFAM" id="SSF58104">
    <property type="entry name" value="Methyl-accepting chemotaxis protein (MCP) signaling domain"/>
    <property type="match status" value="1"/>
</dbReference>
<dbReference type="PRINTS" id="PR00260">
    <property type="entry name" value="CHEMTRNSDUCR"/>
</dbReference>
<organism evidence="9 10">
    <name type="scientific">Ideonella paludis</name>
    <dbReference type="NCBI Taxonomy" id="1233411"/>
    <lineage>
        <taxon>Bacteria</taxon>
        <taxon>Pseudomonadati</taxon>
        <taxon>Pseudomonadota</taxon>
        <taxon>Betaproteobacteria</taxon>
        <taxon>Burkholderiales</taxon>
        <taxon>Sphaerotilaceae</taxon>
        <taxon>Ideonella</taxon>
    </lineage>
</organism>
<evidence type="ECO:0000256" key="2">
    <source>
        <dbReference type="ARBA" id="ARBA00029447"/>
    </source>
</evidence>
<dbReference type="CDD" id="cd00130">
    <property type="entry name" value="PAS"/>
    <property type="match status" value="1"/>
</dbReference>
<dbReference type="SMART" id="SM00304">
    <property type="entry name" value="HAMP"/>
    <property type="match status" value="2"/>
</dbReference>
<sequence>MRTNLPITQREYMLREGSAIVSRTDLKGRITYVNPDFIEASGFVESELIGQPHNLVRHPDMPESAFADMWTTLKAGRPWTGMVKNRRKDGDHYWVVANATPVTEGDQVVGYMSVRTVPTRAQVEAAEALYKRIRDGQAGTLIIREGSAVDNGAVAKLLAIPAAVTHQGLALKFGLLGGGLVATAALSAAAAAGQSVIAAAAAAACGLATLGAGAAMARRLTKTLGQAKRHFENFAQARFDGVVTAEGRDELADMMLALKRVQIRLGFEFSDIKRLAAESGRVRQALDTCTTNVMIADTDSTIIYMNQSVKDMLSRNEATLRKALPGFEVKRILGSSFDNFHRNPSHQRNLLGNLTGVHKVEIKVASLTFQLIATPIIDPKGQRLGTVVEWKDRTAELAAEHELSGIAEGASQGDFSKRLETEGKEPFFATLGRVFNDLVETVSRTIVEVRAAANQLSAASGQVSSTSQSLSQSASEQAASVEQTTASLQQMASSVNQNAENASTTDRMAGQAAREAAEGGRAVSSTVDAMKSIATKISIIDDIAYQTNLLALNAAIEAARAGEHGKGFAVVAAEVRKLAERSQVAAQEIGQLASSSVTLAEKAGTLLGGMLPSINKTSELVQEIAAASSEQSGGVAQITSAMNHLNTATQQNASASEELSATAEELAAQATQLQELMAFFRLADEEDGELSATAARPQAASAKKSSPKRRASGPATANQRARQEAQAETVDEAHFAPF</sequence>
<reference evidence="9 10" key="1">
    <citation type="submission" date="2021-04" db="EMBL/GenBank/DDBJ databases">
        <title>The genome sequence of type strain Ideonella paludis KCTC 32238.</title>
        <authorList>
            <person name="Liu Y."/>
        </authorList>
    </citation>
    <scope>NUCLEOTIDE SEQUENCE [LARGE SCALE GENOMIC DNA]</scope>
    <source>
        <strain evidence="9 10">KCTC 32238</strain>
    </source>
</reference>
<evidence type="ECO:0000313" key="9">
    <source>
        <dbReference type="EMBL" id="MBQ0934592.1"/>
    </source>
</evidence>
<dbReference type="SUPFAM" id="SSF55785">
    <property type="entry name" value="PYP-like sensor domain (PAS domain)"/>
    <property type="match status" value="1"/>
</dbReference>
<dbReference type="SMART" id="SM00086">
    <property type="entry name" value="PAC"/>
    <property type="match status" value="1"/>
</dbReference>
<dbReference type="Gene3D" id="1.10.287.950">
    <property type="entry name" value="Methyl-accepting chemotaxis protein"/>
    <property type="match status" value="1"/>
</dbReference>
<dbReference type="Pfam" id="PF13188">
    <property type="entry name" value="PAS_8"/>
    <property type="match status" value="1"/>
</dbReference>
<dbReference type="InterPro" id="IPR004090">
    <property type="entry name" value="Chemotax_Me-accpt_rcpt"/>
</dbReference>
<feature type="region of interest" description="Disordered" evidence="5">
    <location>
        <begin position="469"/>
        <end position="521"/>
    </location>
</feature>
<dbReference type="InterPro" id="IPR004089">
    <property type="entry name" value="MCPsignal_dom"/>
</dbReference>
<keyword evidence="3" id="KW-0807">Transducer</keyword>
<evidence type="ECO:0000256" key="5">
    <source>
        <dbReference type="SAM" id="MobiDB-lite"/>
    </source>
</evidence>
<dbReference type="InterPro" id="IPR001610">
    <property type="entry name" value="PAC"/>
</dbReference>
<evidence type="ECO:0000256" key="3">
    <source>
        <dbReference type="PROSITE-ProRule" id="PRU00284"/>
    </source>
</evidence>
<keyword evidence="4" id="KW-0175">Coiled coil</keyword>